<dbReference type="EMBL" id="JALAZD010000003">
    <property type="protein sequence ID" value="MCI0128918.1"/>
    <property type="molecule type" value="Genomic_DNA"/>
</dbReference>
<dbReference type="AlphaFoldDB" id="A0AA41QQW9"/>
<sequence>MHPDRSLPPLPTLRAFCAIAHTGGFGRAAEQLHLTQTAVSHQMAQLEDWLGARLFDRGRHGARLTPLGERLLPQVERALELLDDALWSARTKADEQSLTLSVTPEFFSQWLSARLPDFCALYPAIEVKLVVGYRVPDFGANGVDLAIWLGTSHRDLVSEPFWHDEEFAVSSPGVATRLPKREALRAAPLLQYRGARHTALDWQRWYEQSIVLPDNADRAAFDKEMGAAIASGPIYESFAEMLEACRRGEGFALVRSSLVQDDLRAGTLVRCFVESMPAAVNYALTYRPGIMGSAAAKCFRNWLMASARTP</sequence>
<organism evidence="6 7">
    <name type="scientific">Paradevosia shaoguanensis</name>
    <dbReference type="NCBI Taxonomy" id="1335043"/>
    <lineage>
        <taxon>Bacteria</taxon>
        <taxon>Pseudomonadati</taxon>
        <taxon>Pseudomonadota</taxon>
        <taxon>Alphaproteobacteria</taxon>
        <taxon>Hyphomicrobiales</taxon>
        <taxon>Devosiaceae</taxon>
        <taxon>Paradevosia</taxon>
    </lineage>
</organism>
<dbReference type="Gene3D" id="1.10.10.10">
    <property type="entry name" value="Winged helix-like DNA-binding domain superfamily/Winged helix DNA-binding domain"/>
    <property type="match status" value="1"/>
</dbReference>
<dbReference type="FunFam" id="1.10.10.10:FF:000001">
    <property type="entry name" value="LysR family transcriptional regulator"/>
    <property type="match status" value="1"/>
</dbReference>
<dbReference type="PROSITE" id="PS50931">
    <property type="entry name" value="HTH_LYSR"/>
    <property type="match status" value="1"/>
</dbReference>
<dbReference type="Proteomes" id="UP001156140">
    <property type="component" value="Unassembled WGS sequence"/>
</dbReference>
<keyword evidence="2" id="KW-0805">Transcription regulation</keyword>
<gene>
    <name evidence="6" type="ORF">ML536_18950</name>
</gene>
<dbReference type="Pfam" id="PF00126">
    <property type="entry name" value="HTH_1"/>
    <property type="match status" value="1"/>
</dbReference>
<protein>
    <submittedName>
        <fullName evidence="6">LysR substrate-binding domain-containing protein</fullName>
    </submittedName>
</protein>
<dbReference type="GO" id="GO:0043565">
    <property type="term" value="F:sequence-specific DNA binding"/>
    <property type="evidence" value="ECO:0007669"/>
    <property type="project" value="TreeGrafter"/>
</dbReference>
<dbReference type="Pfam" id="PF03466">
    <property type="entry name" value="LysR_substrate"/>
    <property type="match status" value="1"/>
</dbReference>
<keyword evidence="7" id="KW-1185">Reference proteome</keyword>
<accession>A0AA41QQW9</accession>
<dbReference type="InterPro" id="IPR036388">
    <property type="entry name" value="WH-like_DNA-bd_sf"/>
</dbReference>
<proteinExistence type="inferred from homology"/>
<evidence type="ECO:0000256" key="4">
    <source>
        <dbReference type="ARBA" id="ARBA00023163"/>
    </source>
</evidence>
<dbReference type="InterPro" id="IPR005119">
    <property type="entry name" value="LysR_subst-bd"/>
</dbReference>
<evidence type="ECO:0000256" key="1">
    <source>
        <dbReference type="ARBA" id="ARBA00009437"/>
    </source>
</evidence>
<dbReference type="InterPro" id="IPR036390">
    <property type="entry name" value="WH_DNA-bd_sf"/>
</dbReference>
<evidence type="ECO:0000313" key="6">
    <source>
        <dbReference type="EMBL" id="MCI0128918.1"/>
    </source>
</evidence>
<reference evidence="6" key="1">
    <citation type="submission" date="2022-03" db="EMBL/GenBank/DDBJ databases">
        <title>The complete genome sequence of a Methyloterrigena soli.</title>
        <authorList>
            <person name="Zi Z."/>
        </authorList>
    </citation>
    <scope>NUCLEOTIDE SEQUENCE</scope>
    <source>
        <strain evidence="6">M48</strain>
    </source>
</reference>
<feature type="domain" description="HTH lysR-type" evidence="5">
    <location>
        <begin position="8"/>
        <end position="65"/>
    </location>
</feature>
<comment type="similarity">
    <text evidence="1">Belongs to the LysR transcriptional regulatory family.</text>
</comment>
<dbReference type="InterPro" id="IPR058163">
    <property type="entry name" value="LysR-type_TF_proteobact-type"/>
</dbReference>
<dbReference type="Gene3D" id="3.40.190.10">
    <property type="entry name" value="Periplasmic binding protein-like II"/>
    <property type="match status" value="2"/>
</dbReference>
<dbReference type="PANTHER" id="PTHR30537:SF79">
    <property type="entry name" value="TRANSCRIPTIONAL REGULATOR-RELATED"/>
    <property type="match status" value="1"/>
</dbReference>
<comment type="caution">
    <text evidence="6">The sequence shown here is derived from an EMBL/GenBank/DDBJ whole genome shotgun (WGS) entry which is preliminary data.</text>
</comment>
<evidence type="ECO:0000256" key="3">
    <source>
        <dbReference type="ARBA" id="ARBA00023125"/>
    </source>
</evidence>
<keyword evidence="3" id="KW-0238">DNA-binding</keyword>
<evidence type="ECO:0000259" key="5">
    <source>
        <dbReference type="PROSITE" id="PS50931"/>
    </source>
</evidence>
<dbReference type="SUPFAM" id="SSF53850">
    <property type="entry name" value="Periplasmic binding protein-like II"/>
    <property type="match status" value="1"/>
</dbReference>
<dbReference type="SUPFAM" id="SSF46785">
    <property type="entry name" value="Winged helix' DNA-binding domain"/>
    <property type="match status" value="1"/>
</dbReference>
<keyword evidence="4" id="KW-0804">Transcription</keyword>
<name>A0AA41QQW9_9HYPH</name>
<dbReference type="PANTHER" id="PTHR30537">
    <property type="entry name" value="HTH-TYPE TRANSCRIPTIONAL REGULATOR"/>
    <property type="match status" value="1"/>
</dbReference>
<dbReference type="PRINTS" id="PR00039">
    <property type="entry name" value="HTHLYSR"/>
</dbReference>
<dbReference type="RefSeq" id="WP_281736942.1">
    <property type="nucleotide sequence ID" value="NZ_JAKETQ010000003.1"/>
</dbReference>
<evidence type="ECO:0000256" key="2">
    <source>
        <dbReference type="ARBA" id="ARBA00023015"/>
    </source>
</evidence>
<dbReference type="GO" id="GO:0006351">
    <property type="term" value="P:DNA-templated transcription"/>
    <property type="evidence" value="ECO:0007669"/>
    <property type="project" value="TreeGrafter"/>
</dbReference>
<dbReference type="InterPro" id="IPR000847">
    <property type="entry name" value="LysR_HTH_N"/>
</dbReference>
<dbReference type="GO" id="GO:0003700">
    <property type="term" value="F:DNA-binding transcription factor activity"/>
    <property type="evidence" value="ECO:0007669"/>
    <property type="project" value="InterPro"/>
</dbReference>
<evidence type="ECO:0000313" key="7">
    <source>
        <dbReference type="Proteomes" id="UP001156140"/>
    </source>
</evidence>